<keyword evidence="1 2" id="KW-0238">DNA-binding</keyword>
<dbReference type="InterPro" id="IPR000424">
    <property type="entry name" value="Primosome_PriB/ssb"/>
</dbReference>
<comment type="caution">
    <text evidence="3">The sequence shown here is derived from an EMBL/GenBank/DDBJ whole genome shotgun (WGS) entry which is preliminary data.</text>
</comment>
<evidence type="ECO:0000256" key="1">
    <source>
        <dbReference type="ARBA" id="ARBA00023125"/>
    </source>
</evidence>
<dbReference type="NCBIfam" id="NF004476">
    <property type="entry name" value="PRK05813.1"/>
    <property type="match status" value="1"/>
</dbReference>
<organism evidence="3 4">
    <name type="scientific">Enterocloster bolteae (strain ATCC BAA-613 / DSM 15670 / CCUG 46953 / JCM 12243 / WAL 16351)</name>
    <name type="common">Clostridium bolteae</name>
    <dbReference type="NCBI Taxonomy" id="411902"/>
    <lineage>
        <taxon>Bacteria</taxon>
        <taxon>Bacillati</taxon>
        <taxon>Bacillota</taxon>
        <taxon>Clostridia</taxon>
        <taxon>Lachnospirales</taxon>
        <taxon>Lachnospiraceae</taxon>
        <taxon>Enterocloster</taxon>
    </lineage>
</organism>
<dbReference type="eggNOG" id="COG0629">
    <property type="taxonomic scope" value="Bacteria"/>
</dbReference>
<accession>A8S0J3</accession>
<dbReference type="AlphaFoldDB" id="A8S0J3"/>
<dbReference type="PaxDb" id="411902-CLOBOL_05691"/>
<dbReference type="GO" id="GO:0003697">
    <property type="term" value="F:single-stranded DNA binding"/>
    <property type="evidence" value="ECO:0007669"/>
    <property type="project" value="InterPro"/>
</dbReference>
<evidence type="ECO:0000256" key="2">
    <source>
        <dbReference type="PROSITE-ProRule" id="PRU00252"/>
    </source>
</evidence>
<dbReference type="Gene3D" id="2.40.50.140">
    <property type="entry name" value="Nucleic acid-binding proteins"/>
    <property type="match status" value="2"/>
</dbReference>
<gene>
    <name evidence="3" type="ORF">CLOBOL_05691</name>
</gene>
<reference evidence="3 4" key="1">
    <citation type="submission" date="2007-08" db="EMBL/GenBank/DDBJ databases">
        <authorList>
            <person name="Fulton L."/>
            <person name="Clifton S."/>
            <person name="Fulton B."/>
            <person name="Xu J."/>
            <person name="Minx P."/>
            <person name="Pepin K.H."/>
            <person name="Johnson M."/>
            <person name="Thiruvilangam P."/>
            <person name="Bhonagiri V."/>
            <person name="Nash W.E."/>
            <person name="Mardis E.R."/>
            <person name="Wilson R.K."/>
        </authorList>
    </citation>
    <scope>NUCLEOTIDE SEQUENCE [LARGE SCALE GENOMIC DNA]</scope>
    <source>
        <strain evidence="4">ATCC BAA-613 / DSM 15670 / CCUG 46953 / JCM 12243 / WAL 16351</strain>
    </source>
</reference>
<dbReference type="Proteomes" id="UP000005396">
    <property type="component" value="Unassembled WGS sequence"/>
</dbReference>
<sequence length="214" mass="24554">MLNNTENNKVSMMGEIASGFTFSHEVFGEGFYMADVAVGRLSGQVDIIPLMVSESLIDIHKDYTGHAMECTGQFRSHNQHEGVRNRLKLSVFVREIHLTQPVPMDCTKNNQIFLDGYICKPPVYRKTPLEKEIADILLAVNRPYGKSDYIPCICWGRNARRASEFEVGTRIETWGRVQSRGYIKRLSKTETELRTAYEVSILKLKRREENEGIY</sequence>
<dbReference type="SUPFAM" id="SSF50249">
    <property type="entry name" value="Nucleic acid-binding proteins"/>
    <property type="match status" value="1"/>
</dbReference>
<dbReference type="Pfam" id="PF00436">
    <property type="entry name" value="SSB"/>
    <property type="match status" value="1"/>
</dbReference>
<protein>
    <recommendedName>
        <fullName evidence="5">Single-stranded DNA-binding protein</fullName>
    </recommendedName>
</protein>
<evidence type="ECO:0000313" key="4">
    <source>
        <dbReference type="Proteomes" id="UP000005396"/>
    </source>
</evidence>
<name>A8S0J3_ENTBW</name>
<reference evidence="3 4" key="2">
    <citation type="submission" date="2007-09" db="EMBL/GenBank/DDBJ databases">
        <title>Draft genome sequence of Clostridium bolteae (ATCC BAA-613).</title>
        <authorList>
            <person name="Sudarsanam P."/>
            <person name="Ley R."/>
            <person name="Guruge J."/>
            <person name="Turnbaugh P.J."/>
            <person name="Mahowald M."/>
            <person name="Liep D."/>
            <person name="Gordon J."/>
        </authorList>
    </citation>
    <scope>NUCLEOTIDE SEQUENCE [LARGE SCALE GENOMIC DNA]</scope>
    <source>
        <strain evidence="4">ATCC BAA-613 / DSM 15670 / CCUG 46953 / JCM 12243 / WAL 16351</strain>
    </source>
</reference>
<dbReference type="PROSITE" id="PS50935">
    <property type="entry name" value="SSB"/>
    <property type="match status" value="1"/>
</dbReference>
<evidence type="ECO:0008006" key="5">
    <source>
        <dbReference type="Google" id="ProtNLM"/>
    </source>
</evidence>
<dbReference type="InterPro" id="IPR012340">
    <property type="entry name" value="NA-bd_OB-fold"/>
</dbReference>
<dbReference type="HOGENOM" id="CLU_1218081_0_0_9"/>
<dbReference type="EMBL" id="ABCC02000042">
    <property type="protein sequence ID" value="EDP14084.1"/>
    <property type="molecule type" value="Genomic_DNA"/>
</dbReference>
<evidence type="ECO:0000313" key="3">
    <source>
        <dbReference type="EMBL" id="EDP14084.1"/>
    </source>
</evidence>
<proteinExistence type="predicted"/>
<dbReference type="RefSeq" id="WP_002578651.1">
    <property type="nucleotide sequence ID" value="NZ_DS480697.1"/>
</dbReference>